<reference evidence="3" key="2">
    <citation type="submission" date="2024-02" db="EMBL/GenBank/DDBJ databases">
        <title>The Genome Sequence of Enterococcus diestrammenae JM9A.</title>
        <authorList>
            <person name="Earl A."/>
            <person name="Manson A."/>
            <person name="Gilmore M."/>
            <person name="Sanders J."/>
            <person name="Shea T."/>
            <person name="Howe W."/>
            <person name="Livny J."/>
            <person name="Cuomo C."/>
            <person name="Neafsey D."/>
            <person name="Birren B."/>
        </authorList>
    </citation>
    <scope>NUCLEOTIDE SEQUENCE</scope>
    <source>
        <strain evidence="3">JM9A</strain>
    </source>
</reference>
<dbReference type="EMBL" id="MAEI02000001">
    <property type="protein sequence ID" value="MEO1780766.1"/>
    <property type="molecule type" value="Genomic_DNA"/>
</dbReference>
<evidence type="ECO:0008006" key="5">
    <source>
        <dbReference type="Google" id="ProtNLM"/>
    </source>
</evidence>
<dbReference type="Proteomes" id="UP001429357">
    <property type="component" value="Unassembled WGS sequence"/>
</dbReference>
<evidence type="ECO:0000256" key="1">
    <source>
        <dbReference type="SAM" id="MobiDB-lite"/>
    </source>
</evidence>
<dbReference type="PROSITE" id="PS51257">
    <property type="entry name" value="PROKAR_LIPOPROTEIN"/>
    <property type="match status" value="1"/>
</dbReference>
<comment type="caution">
    <text evidence="3">The sequence shown here is derived from an EMBL/GenBank/DDBJ whole genome shotgun (WGS) entry which is preliminary data.</text>
</comment>
<keyword evidence="4" id="KW-1185">Reference proteome</keyword>
<evidence type="ECO:0000313" key="4">
    <source>
        <dbReference type="Proteomes" id="UP001429357"/>
    </source>
</evidence>
<dbReference type="Gene3D" id="3.90.1010.20">
    <property type="match status" value="2"/>
</dbReference>
<dbReference type="RefSeq" id="WP_161869561.1">
    <property type="nucleotide sequence ID" value="NZ_MAEI02000001.1"/>
</dbReference>
<evidence type="ECO:0000256" key="2">
    <source>
        <dbReference type="SAM" id="SignalP"/>
    </source>
</evidence>
<feature type="chain" id="PRO_5047339483" description="Peptidoglycan-binding protein" evidence="2">
    <location>
        <begin position="26"/>
        <end position="388"/>
    </location>
</feature>
<evidence type="ECO:0000313" key="3">
    <source>
        <dbReference type="EMBL" id="MEO1780766.1"/>
    </source>
</evidence>
<name>A0ABV0EY94_9ENTE</name>
<feature type="region of interest" description="Disordered" evidence="1">
    <location>
        <begin position="42"/>
        <end position="63"/>
    </location>
</feature>
<feature type="signal peptide" evidence="2">
    <location>
        <begin position="1"/>
        <end position="25"/>
    </location>
</feature>
<keyword evidence="2" id="KW-0732">Signal</keyword>
<gene>
    <name evidence="3" type="ORF">BAU18_000317</name>
</gene>
<feature type="compositionally biased region" description="Low complexity" evidence="1">
    <location>
        <begin position="42"/>
        <end position="62"/>
    </location>
</feature>
<accession>A0ABV0EY94</accession>
<organism evidence="3 4">
    <name type="scientific">Enterococcus diestrammenae</name>
    <dbReference type="NCBI Taxonomy" id="1155073"/>
    <lineage>
        <taxon>Bacteria</taxon>
        <taxon>Bacillati</taxon>
        <taxon>Bacillota</taxon>
        <taxon>Bacilli</taxon>
        <taxon>Lactobacillales</taxon>
        <taxon>Enterococcaceae</taxon>
        <taxon>Enterococcus</taxon>
    </lineage>
</organism>
<proteinExistence type="predicted"/>
<reference evidence="3" key="1">
    <citation type="submission" date="2016-06" db="EMBL/GenBank/DDBJ databases">
        <authorList>
            <person name="Van Tyne D."/>
        </authorList>
    </citation>
    <scope>NUCLEOTIDE SEQUENCE</scope>
    <source>
        <strain evidence="3">JM9A</strain>
    </source>
</reference>
<protein>
    <recommendedName>
        <fullName evidence="5">Peptidoglycan-binding protein</fullName>
    </recommendedName>
</protein>
<sequence>MKSTKLIAGVSALAFSALILGACSADNGGSADSSSQAASSTTVSSSAQASTEESSAANAEVTIADGKSEDAKVPAEGTVYMRQLYAAPHGDKSFAVVNVTMNGEKILSAKIDEFQYVEKTDDWKAVPNGDGAFGEAFPEGNILVAKMENSDAYSALMKDHAGSTQTWQESITAITDFAKGKTAADLETEIAKIADDGGNVADVVSGSTFTDTRGYLQAIVDAATSGMVSEGQATTNADGLKEAMILGAPHGDKSFGVVTVAMDGDKIAATFLDEFQYTDPADFGGVPNSNGAFGEGIADGQVLASKLANNDAYSALMKDHAQATKTWQESATAIEKFVQGKTVAEIEEAAGKIDDEGKNVADVVSGATFTDAKGYLQLIVDAANEATK</sequence>